<proteinExistence type="predicted"/>
<evidence type="ECO:0000313" key="3">
    <source>
        <dbReference type="Proteomes" id="UP000655759"/>
    </source>
</evidence>
<dbReference type="AlphaFoldDB" id="A0A812F0S6"/>
<evidence type="ECO:0000256" key="1">
    <source>
        <dbReference type="SAM" id="Phobius"/>
    </source>
</evidence>
<reference evidence="2" key="1">
    <citation type="submission" date="2021-02" db="EMBL/GenBank/DDBJ databases">
        <authorList>
            <person name="Han P."/>
        </authorList>
    </citation>
    <scope>NUCLEOTIDE SEQUENCE</scope>
    <source>
        <strain evidence="2">Candidatus Nitrosotenuis uzonensis 5A</strain>
    </source>
</reference>
<protein>
    <submittedName>
        <fullName evidence="2">Uncharacterized protein</fullName>
    </submittedName>
</protein>
<keyword evidence="1" id="KW-0472">Membrane</keyword>
<organism evidence="2 3">
    <name type="scientific">Candidatus Nitrosotenuis uzonensis</name>
    <dbReference type="NCBI Taxonomy" id="1407055"/>
    <lineage>
        <taxon>Archaea</taxon>
        <taxon>Nitrososphaerota</taxon>
        <taxon>Candidatus Nitrosotenuis</taxon>
    </lineage>
</organism>
<sequence length="196" mass="22132">MKLGLNLYAVAVAISGLIVLGLILTSTNETKNLEQSQIVTLEQRFNMLKDAQTNYCAGPQMVEIRQDDERLQGSCCSPMAFHRYEEQVESLKKYSHIKQIPKDPYDIEVSLAKELLGYQKTIKLTADQQKIYDDAMKMSHEGGPCCCKCWRWDAFEGLAKYLITEHNFDSQQVAEVWDLIDGCGGEGHAHVEVAPK</sequence>
<feature type="transmembrane region" description="Helical" evidence="1">
    <location>
        <begin position="6"/>
        <end position="25"/>
    </location>
</feature>
<gene>
    <name evidence="2" type="ORF">NUZ5A_20145</name>
</gene>
<dbReference type="Proteomes" id="UP000655759">
    <property type="component" value="Unassembled WGS sequence"/>
</dbReference>
<keyword evidence="1" id="KW-1133">Transmembrane helix</keyword>
<name>A0A812F0S6_9ARCH</name>
<keyword evidence="1" id="KW-0812">Transmembrane</keyword>
<comment type="caution">
    <text evidence="2">The sequence shown here is derived from an EMBL/GenBank/DDBJ whole genome shotgun (WGS) entry which is preliminary data.</text>
</comment>
<accession>A0A812F0S6</accession>
<evidence type="ECO:0000313" key="2">
    <source>
        <dbReference type="EMBL" id="CAE6486471.1"/>
    </source>
</evidence>
<dbReference type="EMBL" id="CAJNAQ010000002">
    <property type="protein sequence ID" value="CAE6486471.1"/>
    <property type="molecule type" value="Genomic_DNA"/>
</dbReference>